<sequence length="177" mass="19557">MPCTRPGETPSYIIAAALLDSGDCADARWAMEALGGKRKRFHWKDATSKEREAAISTVSALPTLHLLVISSPLDRRRQERARAITLQRMLFELGVRGVTRVCLESRTERLNQRDMRSVDAAMINGSIDAGMQVQHELPRDDPLLWIPDIVAGAVGSAEGPLYEDLTGLTETVHLELP</sequence>
<reference evidence="1 2" key="1">
    <citation type="journal article" date="2013" name="Stand. Genomic Sci.">
        <title>Genomic Encyclopedia of Type Strains, Phase I: The one thousand microbial genomes (KMG-I) project.</title>
        <authorList>
            <person name="Kyrpides N.C."/>
            <person name="Woyke T."/>
            <person name="Eisen J.A."/>
            <person name="Garrity G."/>
            <person name="Lilburn T.G."/>
            <person name="Beck B.J."/>
            <person name="Whitman W.B."/>
            <person name="Hugenholtz P."/>
            <person name="Klenk H.P."/>
        </authorList>
    </citation>
    <scope>NUCLEOTIDE SEQUENCE [LARGE SCALE GENOMIC DNA]</scope>
    <source>
        <strain evidence="1 2">DSM 45044</strain>
    </source>
</reference>
<accession>A0A562V2B6</accession>
<name>A0A562V2B6_9ACTN</name>
<gene>
    <name evidence="1" type="ORF">LX16_2797</name>
</gene>
<evidence type="ECO:0000313" key="1">
    <source>
        <dbReference type="EMBL" id="TWJ12050.1"/>
    </source>
</evidence>
<dbReference type="EMBL" id="VLLL01000006">
    <property type="protein sequence ID" value="TWJ12050.1"/>
    <property type="molecule type" value="Genomic_DNA"/>
</dbReference>
<proteinExistence type="predicted"/>
<comment type="caution">
    <text evidence="1">The sequence shown here is derived from an EMBL/GenBank/DDBJ whole genome shotgun (WGS) entry which is preliminary data.</text>
</comment>
<keyword evidence="2" id="KW-1185">Reference proteome</keyword>
<protein>
    <submittedName>
        <fullName evidence="1">Uncharacterized protein</fullName>
    </submittedName>
</protein>
<dbReference type="AlphaFoldDB" id="A0A562V2B6"/>
<evidence type="ECO:0000313" key="2">
    <source>
        <dbReference type="Proteomes" id="UP000321617"/>
    </source>
</evidence>
<organism evidence="1 2">
    <name type="scientific">Stackebrandtia albiflava</name>
    <dbReference type="NCBI Taxonomy" id="406432"/>
    <lineage>
        <taxon>Bacteria</taxon>
        <taxon>Bacillati</taxon>
        <taxon>Actinomycetota</taxon>
        <taxon>Actinomycetes</taxon>
        <taxon>Glycomycetales</taxon>
        <taxon>Glycomycetaceae</taxon>
        <taxon>Stackebrandtia</taxon>
    </lineage>
</organism>
<dbReference type="Proteomes" id="UP000321617">
    <property type="component" value="Unassembled WGS sequence"/>
</dbReference>